<dbReference type="SUPFAM" id="SSF53474">
    <property type="entry name" value="alpha/beta-Hydrolases"/>
    <property type="match status" value="1"/>
</dbReference>
<dbReference type="PROSITE" id="PS00122">
    <property type="entry name" value="CARBOXYLESTERASE_B_1"/>
    <property type="match status" value="1"/>
</dbReference>
<dbReference type="Pfam" id="PF00135">
    <property type="entry name" value="COesterase"/>
    <property type="match status" value="1"/>
</dbReference>
<dbReference type="Gene3D" id="3.40.50.1820">
    <property type="entry name" value="alpha/beta hydrolase"/>
    <property type="match status" value="1"/>
</dbReference>
<keyword evidence="2" id="KW-0719">Serine esterase</keyword>
<evidence type="ECO:0000259" key="6">
    <source>
        <dbReference type="Pfam" id="PF00135"/>
    </source>
</evidence>
<comment type="similarity">
    <text evidence="1 5">Belongs to the type-B carboxylesterase/lipase family.</text>
</comment>
<gene>
    <name evidence="7" type="ORF">NEZAVI_LOCUS8279</name>
</gene>
<keyword evidence="8" id="KW-1185">Reference proteome</keyword>
<evidence type="ECO:0000313" key="7">
    <source>
        <dbReference type="EMBL" id="CAH1398675.1"/>
    </source>
</evidence>
<protein>
    <recommendedName>
        <fullName evidence="5">Carboxylic ester hydrolase</fullName>
        <ecNumber evidence="5">3.1.1.-</ecNumber>
    </recommendedName>
</protein>
<dbReference type="Proteomes" id="UP001152798">
    <property type="component" value="Chromosome 4"/>
</dbReference>
<keyword evidence="4" id="KW-0325">Glycoprotein</keyword>
<dbReference type="AlphaFoldDB" id="A0A9P0HB17"/>
<evidence type="ECO:0000256" key="2">
    <source>
        <dbReference type="ARBA" id="ARBA00022487"/>
    </source>
</evidence>
<keyword evidence="3 5" id="KW-0378">Hydrolase</keyword>
<reference evidence="7" key="1">
    <citation type="submission" date="2022-01" db="EMBL/GenBank/DDBJ databases">
        <authorList>
            <person name="King R."/>
        </authorList>
    </citation>
    <scope>NUCLEOTIDE SEQUENCE</scope>
</reference>
<accession>A0A9P0HB17</accession>
<sequence>MDQDIVIVDTNYRLGPFGFLSFEDEVMPGNQGLKDQLMALRWVKRNIAKFGGDPDRVTIVGESAGAGSVLLHIVNPLSRGLFSGAIAQSGSSYNVWSVSPPGVARARAKRLASLMSCPLKDTKQVVACLSRKDPTDIIKQLRYFLQWQVDPMITFQPSLEPAGPEAFLTGPIKKWKHAPVPLLLGLNSAEGFVRTRYFLKMKMDFKWLSDYFDNVAALSIDYVHSAINPIEVTKKIKKFYFSDGVITESNWENVTNLYSDAWFTAGVLEAADKHPGDVYFYYFDYLGVPTSGPSDPSLAFGAAHTDEVFYIWKRGFLSYNLTEEQEEFSKKMVKVWTDFAKYGKAISPTNQLDWEKWSRERHNFMYISNQGFFLKEKLLEDRNEFWKSLNYKDKYE</sequence>
<dbReference type="InterPro" id="IPR050309">
    <property type="entry name" value="Type-B_Carboxylest/Lipase"/>
</dbReference>
<evidence type="ECO:0000256" key="1">
    <source>
        <dbReference type="ARBA" id="ARBA00005964"/>
    </source>
</evidence>
<evidence type="ECO:0000256" key="3">
    <source>
        <dbReference type="ARBA" id="ARBA00022801"/>
    </source>
</evidence>
<dbReference type="InterPro" id="IPR019826">
    <property type="entry name" value="Carboxylesterase_B_AS"/>
</dbReference>
<dbReference type="GO" id="GO:0052689">
    <property type="term" value="F:carboxylic ester hydrolase activity"/>
    <property type="evidence" value="ECO:0007669"/>
    <property type="project" value="UniProtKB-KW"/>
</dbReference>
<dbReference type="OrthoDB" id="8174896at2759"/>
<evidence type="ECO:0000256" key="5">
    <source>
        <dbReference type="RuleBase" id="RU361235"/>
    </source>
</evidence>
<dbReference type="PANTHER" id="PTHR11559">
    <property type="entry name" value="CARBOXYLESTERASE"/>
    <property type="match status" value="1"/>
</dbReference>
<dbReference type="InterPro" id="IPR029058">
    <property type="entry name" value="AB_hydrolase_fold"/>
</dbReference>
<feature type="domain" description="Carboxylesterase type B" evidence="6">
    <location>
        <begin position="3"/>
        <end position="386"/>
    </location>
</feature>
<name>A0A9P0HB17_NEZVI</name>
<evidence type="ECO:0000313" key="8">
    <source>
        <dbReference type="Proteomes" id="UP001152798"/>
    </source>
</evidence>
<evidence type="ECO:0000256" key="4">
    <source>
        <dbReference type="ARBA" id="ARBA00023180"/>
    </source>
</evidence>
<organism evidence="7 8">
    <name type="scientific">Nezara viridula</name>
    <name type="common">Southern green stink bug</name>
    <name type="synonym">Cimex viridulus</name>
    <dbReference type="NCBI Taxonomy" id="85310"/>
    <lineage>
        <taxon>Eukaryota</taxon>
        <taxon>Metazoa</taxon>
        <taxon>Ecdysozoa</taxon>
        <taxon>Arthropoda</taxon>
        <taxon>Hexapoda</taxon>
        <taxon>Insecta</taxon>
        <taxon>Pterygota</taxon>
        <taxon>Neoptera</taxon>
        <taxon>Paraneoptera</taxon>
        <taxon>Hemiptera</taxon>
        <taxon>Heteroptera</taxon>
        <taxon>Panheteroptera</taxon>
        <taxon>Pentatomomorpha</taxon>
        <taxon>Pentatomoidea</taxon>
        <taxon>Pentatomidae</taxon>
        <taxon>Pentatominae</taxon>
        <taxon>Nezara</taxon>
    </lineage>
</organism>
<dbReference type="InterPro" id="IPR002018">
    <property type="entry name" value="CarbesteraseB"/>
</dbReference>
<dbReference type="EMBL" id="OV725080">
    <property type="protein sequence ID" value="CAH1398675.1"/>
    <property type="molecule type" value="Genomic_DNA"/>
</dbReference>
<dbReference type="EC" id="3.1.1.-" evidence="5"/>
<proteinExistence type="inferred from homology"/>